<dbReference type="PANTHER" id="PTHR35908:SF1">
    <property type="entry name" value="CONSERVED PROTEIN"/>
    <property type="match status" value="1"/>
</dbReference>
<protein>
    <recommendedName>
        <fullName evidence="1">Glyoxalase-like domain-containing protein</fullName>
    </recommendedName>
</protein>
<dbReference type="Gene3D" id="3.10.180.10">
    <property type="entry name" value="2,3-Dihydroxybiphenyl 1,2-Dioxygenase, domain 1"/>
    <property type="match status" value="2"/>
</dbReference>
<dbReference type="SUPFAM" id="SSF54593">
    <property type="entry name" value="Glyoxalase/Bleomycin resistance protein/Dihydroxybiphenyl dioxygenase"/>
    <property type="match status" value="2"/>
</dbReference>
<gene>
    <name evidence="2" type="ORF">GCM10023153_28230</name>
</gene>
<feature type="domain" description="Glyoxalase-like" evidence="1">
    <location>
        <begin position="133"/>
        <end position="237"/>
    </location>
</feature>
<dbReference type="InterPro" id="IPR041581">
    <property type="entry name" value="Glyoxalase_6"/>
</dbReference>
<accession>A0ABP8K632</accession>
<proteinExistence type="predicted"/>
<sequence>MIDVRWMWAFLDTPLNDRAASWDYWSTVTGWALSEPRGDHAEFATLLPDDGDPWVKVQAVAQGAGGIHVDLDVEDVRVAADRATALGAIEVGTLGAPPAVVVLRSPAGLPFCLTTWQGEHTQVREGVSELIDQVCIDLPAEVHDLETSFWEALTGWSWRPTDVPEFSCLTRPDGIPIRFLFQRLGEEHGPARAHLDLACVDRAATRARHVAAGAHVVDDRDFWTVLRDPVGRLYCLTDRTPVQAWVQRD</sequence>
<name>A0ABP8K632_9MICO</name>
<comment type="caution">
    <text evidence="2">The sequence shown here is derived from an EMBL/GenBank/DDBJ whole genome shotgun (WGS) entry which is preliminary data.</text>
</comment>
<reference evidence="3" key="1">
    <citation type="journal article" date="2019" name="Int. J. Syst. Evol. Microbiol.">
        <title>The Global Catalogue of Microorganisms (GCM) 10K type strain sequencing project: providing services to taxonomists for standard genome sequencing and annotation.</title>
        <authorList>
            <consortium name="The Broad Institute Genomics Platform"/>
            <consortium name="The Broad Institute Genome Sequencing Center for Infectious Disease"/>
            <person name="Wu L."/>
            <person name="Ma J."/>
        </authorList>
    </citation>
    <scope>NUCLEOTIDE SEQUENCE [LARGE SCALE GENOMIC DNA]</scope>
    <source>
        <strain evidence="3">JCM 17738</strain>
    </source>
</reference>
<organism evidence="2 3">
    <name type="scientific">Ornithinibacter aureus</name>
    <dbReference type="NCBI Taxonomy" id="622664"/>
    <lineage>
        <taxon>Bacteria</taxon>
        <taxon>Bacillati</taxon>
        <taxon>Actinomycetota</taxon>
        <taxon>Actinomycetes</taxon>
        <taxon>Micrococcales</taxon>
        <taxon>Intrasporangiaceae</taxon>
        <taxon>Ornithinibacter</taxon>
    </lineage>
</organism>
<dbReference type="RefSeq" id="WP_211675454.1">
    <property type="nucleotide sequence ID" value="NZ_BAABFX010000039.1"/>
</dbReference>
<dbReference type="PANTHER" id="PTHR35908">
    <property type="entry name" value="HYPOTHETICAL FUSION PROTEIN"/>
    <property type="match status" value="1"/>
</dbReference>
<dbReference type="Proteomes" id="UP001500390">
    <property type="component" value="Unassembled WGS sequence"/>
</dbReference>
<keyword evidence="3" id="KW-1185">Reference proteome</keyword>
<dbReference type="Pfam" id="PF18029">
    <property type="entry name" value="Glyoxalase_6"/>
    <property type="match status" value="2"/>
</dbReference>
<evidence type="ECO:0000313" key="3">
    <source>
        <dbReference type="Proteomes" id="UP001500390"/>
    </source>
</evidence>
<evidence type="ECO:0000259" key="1">
    <source>
        <dbReference type="Pfam" id="PF18029"/>
    </source>
</evidence>
<dbReference type="InterPro" id="IPR029068">
    <property type="entry name" value="Glyas_Bleomycin-R_OHBP_Dase"/>
</dbReference>
<dbReference type="EMBL" id="BAABFX010000039">
    <property type="protein sequence ID" value="GAA4400595.1"/>
    <property type="molecule type" value="Genomic_DNA"/>
</dbReference>
<evidence type="ECO:0000313" key="2">
    <source>
        <dbReference type="EMBL" id="GAA4400595.1"/>
    </source>
</evidence>
<feature type="domain" description="Glyoxalase-like" evidence="1">
    <location>
        <begin position="11"/>
        <end position="114"/>
    </location>
</feature>